<organism evidence="1 2">
    <name type="scientific">Candidatus Ethanoperedens thermophilum</name>
    <dbReference type="NCBI Taxonomy" id="2766897"/>
    <lineage>
        <taxon>Archaea</taxon>
        <taxon>Methanobacteriati</taxon>
        <taxon>Methanobacteriota</taxon>
        <taxon>Stenosarchaea group</taxon>
        <taxon>Methanomicrobia</taxon>
        <taxon>Methanosarcinales</taxon>
        <taxon>Methanosarcinales incertae sedis</taxon>
        <taxon>GOM Arc I cluster</taxon>
        <taxon>Candidatus Ethanoperedens</taxon>
    </lineage>
</organism>
<evidence type="ECO:0000313" key="1">
    <source>
        <dbReference type="EMBL" id="NMG83490.1"/>
    </source>
</evidence>
<gene>
    <name evidence="1" type="ORF">GIS02_04705</name>
</gene>
<evidence type="ECO:0000313" key="2">
    <source>
        <dbReference type="Proteomes" id="UP000606580"/>
    </source>
</evidence>
<dbReference type="AlphaFoldDB" id="A0A848D9R9"/>
<dbReference type="EMBL" id="WNEG01000085">
    <property type="protein sequence ID" value="NMG83490.1"/>
    <property type="molecule type" value="Genomic_DNA"/>
</dbReference>
<dbReference type="PANTHER" id="PTHR34614:SF2">
    <property type="entry name" value="TRANSPOSASE IS4-LIKE DOMAIN-CONTAINING PROTEIN"/>
    <property type="match status" value="1"/>
</dbReference>
<reference evidence="1" key="1">
    <citation type="journal article" date="2020" name="MBio">
        <title>'Candidatus Ethanoperedens,' a Thermophilic Genus of Archaea Mediating the Anaerobic Oxidation of Ethane.</title>
        <authorList>
            <person name="Hahn C.J."/>
            <person name="Laso-Perez R."/>
            <person name="Vulcano F."/>
            <person name="Vaziourakis K.M."/>
            <person name="Stokke R."/>
            <person name="Steen I.H."/>
            <person name="Teske A."/>
            <person name="Boetius A."/>
            <person name="Liebeke M."/>
            <person name="Amann R."/>
            <person name="Knittel K."/>
            <person name="Wegener G."/>
        </authorList>
    </citation>
    <scope>NUCLEOTIDE SEQUENCE</scope>
    <source>
        <strain evidence="1">GoM-Arc1-LC-WB58</strain>
    </source>
</reference>
<accession>A0A848D9R9</accession>
<dbReference type="PANTHER" id="PTHR34614">
    <property type="match status" value="1"/>
</dbReference>
<proteinExistence type="predicted"/>
<name>A0A848D9R9_9EURY</name>
<comment type="caution">
    <text evidence="1">The sequence shown here is derived from an EMBL/GenBank/DDBJ whole genome shotgun (WGS) entry which is preliminary data.</text>
</comment>
<evidence type="ECO:0008006" key="3">
    <source>
        <dbReference type="Google" id="ProtNLM"/>
    </source>
</evidence>
<dbReference type="Proteomes" id="UP000606580">
    <property type="component" value="Unassembled WGS sequence"/>
</dbReference>
<sequence length="162" mass="19222">MVVFDKGAHSKENIGLVLADKMKYLTAKKLNKSDDKRIKEFDKSKAELIDAEKGIYGIKYVKPSSIDYFYFSETLQKQQLEATARKALRKLQEAKEIQTSIDRNKQLPKKFRVNNVLIDVTYSYQTKLEELKRRRGVETCRKCNYQWTRMIFLHKIKREFDT</sequence>
<protein>
    <recommendedName>
        <fullName evidence="3">Transposase</fullName>
    </recommendedName>
</protein>